<dbReference type="EMBL" id="HE971709">
    <property type="protein sequence ID" value="CCK24439.1"/>
    <property type="molecule type" value="Genomic_DNA"/>
</dbReference>
<dbReference type="Pfam" id="PF13365">
    <property type="entry name" value="Trypsin_2"/>
    <property type="match status" value="1"/>
</dbReference>
<dbReference type="HOGENOM" id="CLU_308335_0_0_11"/>
<dbReference type="eggNOG" id="COG4227">
    <property type="taxonomic scope" value="Bacteria"/>
</dbReference>
<evidence type="ECO:0000256" key="1">
    <source>
        <dbReference type="SAM" id="MobiDB-lite"/>
    </source>
</evidence>
<accession>K4QVN6</accession>
<dbReference type="STRING" id="1214101.BN159_0060"/>
<dbReference type="SUPFAM" id="SSF52540">
    <property type="entry name" value="P-loop containing nucleoside triphosphate hydrolases"/>
    <property type="match status" value="1"/>
</dbReference>
<dbReference type="PATRIC" id="fig|1214101.3.peg.60"/>
<gene>
    <name evidence="2" type="ORF">BN159_0060</name>
</gene>
<sequence length="957" mass="104148">MIGADAERLVSVLLDNARGSGYLLAPTLVLTAGHCVESEGSEAEVLRFSRDKHGRYDLAESSTFKVAVKSGPEALDFALLIHEGTAFDPLALCGKGCGEVRLGRLVGEDKVPAQALGFPTSMVDTQQYMNVEDARGFVLPRTGSRTAHDAETPTERLHFQISTGTPVRSVAASLWGGMSGAALFSGDYLLGVITEDRPSVEGRLQAVPVEWIFGERGNEDAKACLRQYQVRRTDEALTDPVWAGHGVLKPPYSPLPPPGQWSEADLLQARYDVVPFCGDERKRERDQLTEWCRQPRKIRMRLLSGGGAVGKTRLAREVCRVMGAEGWVAGIVDPLRVDFSQVCALDEKRLLVVDDADAHVGQLEALLAEVDRQSDRPNRLRILAVGHSGGPWWQAIRRRHESLVDSGDPPPLITLAQCSRKDVYNAAVEAFQIWYQQKEFWYQQKAQGEATGQEKAASSGDEVPTGIRDTLPDPDFGSRDFESYLLILIQALVDARAKMDKSPVVSTAPALRSRVEALLDYAIDVERERWQEAARSAGLPDDAVLLERVVAIASMAVAAGPADGTGESGGRGETEASRRLKLVPDLADEPEWRRRAFARWQHTQFTGEGYLRPLQPLRLAERVGARMLVAFPELASQLLDVEGAGPGIPYCPVDQSHQVLNVLQLLQVTAESEGESHRTSADIPGTSSHIQTARGVLERALRAHATPLLRLVKKVAKNDEDGTAQAIGASLAAALNTILQKGEAQAIAAEVLTELDESCPDVLLELATAIADHAVAYYQRDDAPHTDEKTVGLATALQRWSLYLANSGFRNRACEIAYEAVYAHRALAQTTSSPEHKRGLAEAHSDLADRLDEVGRFEEAHDQARDAVRLFDELYQESPPQVDAFRLAKGLCTYATAANDILIRNSIGSIRGCSGRAGRRSSRGRYVADVGGGGRTCGSRRRVGPGRGPGCAWADSV</sequence>
<reference evidence="2 3" key="1">
    <citation type="journal article" date="2012" name="J. Bacteriol.">
        <title>Genome sequence of the bacterium Streptomyces davawensis JCM 4913 and heterologous production of the unique antibiotic roseoflavin.</title>
        <authorList>
            <person name="Jankowitsch F."/>
            <person name="Schwarz J."/>
            <person name="Ruckert C."/>
            <person name="Gust B."/>
            <person name="Szczepanowski R."/>
            <person name="Blom J."/>
            <person name="Pelzer S."/>
            <person name="Kalinowski J."/>
            <person name="Mack M."/>
        </authorList>
    </citation>
    <scope>NUCLEOTIDE SEQUENCE [LARGE SCALE GENOMIC DNA]</scope>
    <source>
        <strain evidence="3">DSM 101723 / JCM 4913 / KCC S-0913 / 768</strain>
    </source>
</reference>
<evidence type="ECO:0000313" key="3">
    <source>
        <dbReference type="Proteomes" id="UP000008043"/>
    </source>
</evidence>
<dbReference type="SUPFAM" id="SSF50494">
    <property type="entry name" value="Trypsin-like serine proteases"/>
    <property type="match status" value="1"/>
</dbReference>
<dbReference type="OrthoDB" id="3218567at2"/>
<protein>
    <submittedName>
        <fullName evidence="2">Uncharacterized protein</fullName>
    </submittedName>
</protein>
<dbReference type="InterPro" id="IPR009003">
    <property type="entry name" value="Peptidase_S1_PA"/>
</dbReference>
<dbReference type="eggNOG" id="COG0265">
    <property type="taxonomic scope" value="Bacteria"/>
</dbReference>
<dbReference type="InterPro" id="IPR027417">
    <property type="entry name" value="P-loop_NTPase"/>
</dbReference>
<evidence type="ECO:0000313" key="2">
    <source>
        <dbReference type="EMBL" id="CCK24439.1"/>
    </source>
</evidence>
<proteinExistence type="predicted"/>
<name>K4QVN6_STRDJ</name>
<keyword evidence="3" id="KW-1185">Reference proteome</keyword>
<dbReference type="KEGG" id="sdv:BN159_0060"/>
<organism evidence="2 3">
    <name type="scientific">Streptomyces davaonensis (strain DSM 101723 / JCM 4913 / KCC S-0913 / 768)</name>
    <dbReference type="NCBI Taxonomy" id="1214101"/>
    <lineage>
        <taxon>Bacteria</taxon>
        <taxon>Bacillati</taxon>
        <taxon>Actinomycetota</taxon>
        <taxon>Actinomycetes</taxon>
        <taxon>Kitasatosporales</taxon>
        <taxon>Streptomycetaceae</taxon>
        <taxon>Streptomyces</taxon>
    </lineage>
</organism>
<dbReference type="AlphaFoldDB" id="K4QVN6"/>
<feature type="region of interest" description="Disordered" evidence="1">
    <location>
        <begin position="451"/>
        <end position="472"/>
    </location>
</feature>
<dbReference type="Proteomes" id="UP000008043">
    <property type="component" value="Chromosome"/>
</dbReference>